<sequence>SDRFLHFFHKKSKQQHFDVVQYNTLKEDLAKATEALRRMHHSLFADASRGIQ</sequence>
<dbReference type="EMBL" id="QWLN02008489">
    <property type="protein sequence ID" value="TEA34815.1"/>
    <property type="molecule type" value="Genomic_DNA"/>
</dbReference>
<proteinExistence type="predicted"/>
<protein>
    <submittedName>
        <fullName evidence="1">Uncharacterized protein</fullName>
    </submittedName>
</protein>
<organism evidence="1 2">
    <name type="scientific">Sousa chinensis</name>
    <name type="common">Indo-pacific humpbacked dolphin</name>
    <name type="synonym">Steno chinensis</name>
    <dbReference type="NCBI Taxonomy" id="103600"/>
    <lineage>
        <taxon>Eukaryota</taxon>
        <taxon>Metazoa</taxon>
        <taxon>Chordata</taxon>
        <taxon>Craniata</taxon>
        <taxon>Vertebrata</taxon>
        <taxon>Euteleostomi</taxon>
        <taxon>Mammalia</taxon>
        <taxon>Eutheria</taxon>
        <taxon>Laurasiatheria</taxon>
        <taxon>Artiodactyla</taxon>
        <taxon>Whippomorpha</taxon>
        <taxon>Cetacea</taxon>
        <taxon>Odontoceti</taxon>
        <taxon>Delphinidae</taxon>
        <taxon>Sousa</taxon>
    </lineage>
</organism>
<keyword evidence="2" id="KW-1185">Reference proteome</keyword>
<comment type="caution">
    <text evidence="1">The sequence shown here is derived from an EMBL/GenBank/DDBJ whole genome shotgun (WGS) entry which is preliminary data.</text>
</comment>
<dbReference type="Proteomes" id="UP000295264">
    <property type="component" value="Unassembled WGS sequence"/>
</dbReference>
<evidence type="ECO:0000313" key="2">
    <source>
        <dbReference type="Proteomes" id="UP000295264"/>
    </source>
</evidence>
<dbReference type="AlphaFoldDB" id="A0A484GGZ7"/>
<name>A0A484GGZ7_SOUCH</name>
<reference evidence="1 2" key="1">
    <citation type="journal article" date="2018" name="Genomics">
        <title>Molecular footprints of inshore aquatic adaptation in Indo-Pacific humpback dolphin (Sousa chinensis).</title>
        <authorList>
            <person name="Ming Y."/>
            <person name="Jian J."/>
            <person name="Yu F."/>
            <person name="Yu X."/>
            <person name="Wang J."/>
            <person name="Liu W."/>
        </authorList>
    </citation>
    <scope>NUCLEOTIDE SEQUENCE [LARGE SCALE GENOMIC DNA]</scope>
    <source>
        <strain evidence="1">MY-2018</strain>
        <tissue evidence="1">Skin</tissue>
    </source>
</reference>
<accession>A0A484GGZ7</accession>
<gene>
    <name evidence="1" type="ORF">DBR06_SOUSAS17810001</name>
</gene>
<evidence type="ECO:0000313" key="1">
    <source>
        <dbReference type="EMBL" id="TEA34815.1"/>
    </source>
</evidence>
<feature type="non-terminal residue" evidence="1">
    <location>
        <position position="1"/>
    </location>
</feature>